<evidence type="ECO:0000256" key="7">
    <source>
        <dbReference type="ARBA" id="ARBA00016549"/>
    </source>
</evidence>
<comment type="cofactor">
    <cofactor evidence="12">
        <name>Mg(2+)</name>
        <dbReference type="ChEBI" id="CHEBI:18420"/>
    </cofactor>
</comment>
<evidence type="ECO:0000256" key="5">
    <source>
        <dbReference type="ARBA" id="ARBA00012213"/>
    </source>
</evidence>
<accession>A0A3B0AR22</accession>
<dbReference type="Gene3D" id="3.50.30.40">
    <property type="entry name" value="Ribonuclease E inhibitor RraA/RraA-like"/>
    <property type="match status" value="1"/>
</dbReference>
<dbReference type="PANTHER" id="PTHR33254:SF16">
    <property type="entry name" value="BLR3842 PROTEIN"/>
    <property type="match status" value="1"/>
</dbReference>
<evidence type="ECO:0000256" key="8">
    <source>
        <dbReference type="ARBA" id="ARBA00025046"/>
    </source>
</evidence>
<comment type="similarity">
    <text evidence="3">Belongs to the class II aldolase/RraA-like family.</text>
</comment>
<keyword evidence="14" id="KW-1185">Reference proteome</keyword>
<comment type="catalytic activity">
    <reaction evidence="11">
        <text>oxaloacetate + H(+) = pyruvate + CO2</text>
        <dbReference type="Rhea" id="RHEA:15641"/>
        <dbReference type="ChEBI" id="CHEBI:15361"/>
        <dbReference type="ChEBI" id="CHEBI:15378"/>
        <dbReference type="ChEBI" id="CHEBI:16452"/>
        <dbReference type="ChEBI" id="CHEBI:16526"/>
        <dbReference type="EC" id="4.1.1.112"/>
    </reaction>
</comment>
<evidence type="ECO:0000256" key="10">
    <source>
        <dbReference type="ARBA" id="ARBA00032305"/>
    </source>
</evidence>
<dbReference type="CDD" id="cd16841">
    <property type="entry name" value="RraA_family"/>
    <property type="match status" value="1"/>
</dbReference>
<dbReference type="AlphaFoldDB" id="A0A3B0AR22"/>
<reference evidence="13 14" key="1">
    <citation type="journal article" date="2007" name="Int. J. Syst. Evol. Microbiol.">
        <title>Paenibacillus ginsengarvi sp. nov., isolated from soil from ginseng cultivation.</title>
        <authorList>
            <person name="Yoon M.H."/>
            <person name="Ten L.N."/>
            <person name="Im W.T."/>
        </authorList>
    </citation>
    <scope>NUCLEOTIDE SEQUENCE [LARGE SCALE GENOMIC DNA]</scope>
    <source>
        <strain evidence="13 14">KCTC 13059</strain>
    </source>
</reference>
<evidence type="ECO:0000256" key="4">
    <source>
        <dbReference type="ARBA" id="ARBA00011233"/>
    </source>
</evidence>
<dbReference type="EMBL" id="RBAH01000048">
    <property type="protein sequence ID" value="RKN62794.1"/>
    <property type="molecule type" value="Genomic_DNA"/>
</dbReference>
<dbReference type="InterPro" id="IPR005493">
    <property type="entry name" value="RraA/RraA-like"/>
</dbReference>
<gene>
    <name evidence="13" type="ORF">D7M11_34885</name>
</gene>
<evidence type="ECO:0000256" key="11">
    <source>
        <dbReference type="ARBA" id="ARBA00047973"/>
    </source>
</evidence>
<dbReference type="EC" id="4.1.1.112" evidence="6"/>
<comment type="function">
    <text evidence="8">Catalyzes the aldol cleavage of 4-hydroxy-4-methyl-2-oxoglutarate (HMG) into 2 molecules of pyruvate. Also contains a secondary oxaloacetate (OAA) decarboxylase activity due to the common pyruvate enolate transition state formed following C-C bond cleavage in the retro-aldol and decarboxylation reactions.</text>
</comment>
<name>A0A3B0AR22_9BACL</name>
<protein>
    <recommendedName>
        <fullName evidence="7">Putative 4-hydroxy-4-methyl-2-oxoglutarate aldolase</fullName>
        <ecNumber evidence="6">4.1.1.112</ecNumber>
        <ecNumber evidence="5">4.1.3.17</ecNumber>
    </recommendedName>
    <alternativeName>
        <fullName evidence="10">Oxaloacetate decarboxylase</fullName>
    </alternativeName>
    <alternativeName>
        <fullName evidence="9">RraA-like protein</fullName>
    </alternativeName>
</protein>
<comment type="subunit">
    <text evidence="4">Homotrimer.</text>
</comment>
<dbReference type="InterPro" id="IPR036704">
    <property type="entry name" value="RraA/RraA-like_sf"/>
</dbReference>
<evidence type="ECO:0000256" key="9">
    <source>
        <dbReference type="ARBA" id="ARBA00030169"/>
    </source>
</evidence>
<evidence type="ECO:0000256" key="2">
    <source>
        <dbReference type="ARBA" id="ARBA00001968"/>
    </source>
</evidence>
<feature type="binding site" evidence="12">
    <location>
        <position position="140"/>
    </location>
    <ligand>
        <name>Mg(2+)</name>
        <dbReference type="ChEBI" id="CHEBI:18420"/>
    </ligand>
</feature>
<organism evidence="13 14">
    <name type="scientific">Paenibacillus ginsengarvi</name>
    <dbReference type="NCBI Taxonomy" id="400777"/>
    <lineage>
        <taxon>Bacteria</taxon>
        <taxon>Bacillati</taxon>
        <taxon>Bacillota</taxon>
        <taxon>Bacilli</taxon>
        <taxon>Bacillales</taxon>
        <taxon>Paenibacillaceae</taxon>
        <taxon>Paenibacillus</taxon>
    </lineage>
</organism>
<evidence type="ECO:0000256" key="3">
    <source>
        <dbReference type="ARBA" id="ARBA00008621"/>
    </source>
</evidence>
<sequence length="244" mass="27169">METNQGGCCMDYTKNYEYGVPVPELIERYKQLYTGAVYDVLDHMGYPHQALATALKPVRQDMMLAGPAFTIKGIPDIKGDEELRTRRIHLFNEMRALGVPLVDTRDCSMDTQAAHYGEMNAVLGKASGVVGAVIDGGCRDTGFLLRDDFPVFCTYQNPVEAYMRWSYYDWQIPIGLRGALTSIVPVHPGDFMFGDLDGVIVVPKAIAVEVLERTEELVATENRARAEFATGADPVQIYKKYGKL</sequence>
<dbReference type="GO" id="GO:0046872">
    <property type="term" value="F:metal ion binding"/>
    <property type="evidence" value="ECO:0007669"/>
    <property type="project" value="UniProtKB-KW"/>
</dbReference>
<evidence type="ECO:0000313" key="13">
    <source>
        <dbReference type="EMBL" id="RKN62794.1"/>
    </source>
</evidence>
<evidence type="ECO:0000313" key="14">
    <source>
        <dbReference type="Proteomes" id="UP000282311"/>
    </source>
</evidence>
<proteinExistence type="inferred from homology"/>
<comment type="cofactor">
    <cofactor evidence="2">
        <name>a divalent metal cation</name>
        <dbReference type="ChEBI" id="CHEBI:60240"/>
    </cofactor>
</comment>
<dbReference type="PANTHER" id="PTHR33254">
    <property type="entry name" value="4-HYDROXY-4-METHYL-2-OXOGLUTARATE ALDOLASE 3-RELATED"/>
    <property type="match status" value="1"/>
</dbReference>
<dbReference type="Proteomes" id="UP000282311">
    <property type="component" value="Unassembled WGS sequence"/>
</dbReference>
<dbReference type="EC" id="4.1.3.17" evidence="5"/>
<keyword evidence="12" id="KW-0479">Metal-binding</keyword>
<dbReference type="Pfam" id="PF03737">
    <property type="entry name" value="RraA-like"/>
    <property type="match status" value="1"/>
</dbReference>
<comment type="catalytic activity">
    <reaction evidence="1">
        <text>4-hydroxy-4-methyl-2-oxoglutarate = 2 pyruvate</text>
        <dbReference type="Rhea" id="RHEA:22748"/>
        <dbReference type="ChEBI" id="CHEBI:15361"/>
        <dbReference type="ChEBI" id="CHEBI:58276"/>
        <dbReference type="EC" id="4.1.3.17"/>
    </reaction>
</comment>
<evidence type="ECO:0000256" key="6">
    <source>
        <dbReference type="ARBA" id="ARBA00012947"/>
    </source>
</evidence>
<comment type="caution">
    <text evidence="13">The sequence shown here is derived from an EMBL/GenBank/DDBJ whole genome shotgun (WGS) entry which is preliminary data.</text>
</comment>
<feature type="binding site" evidence="12">
    <location>
        <position position="139"/>
    </location>
    <ligand>
        <name>substrate</name>
    </ligand>
</feature>
<dbReference type="SUPFAM" id="SSF89562">
    <property type="entry name" value="RraA-like"/>
    <property type="match status" value="1"/>
</dbReference>
<evidence type="ECO:0000256" key="12">
    <source>
        <dbReference type="PIRSR" id="PIRSR605493-1"/>
    </source>
</evidence>
<keyword evidence="12" id="KW-0460">Magnesium</keyword>
<evidence type="ECO:0000256" key="1">
    <source>
        <dbReference type="ARBA" id="ARBA00001342"/>
    </source>
</evidence>
<dbReference type="GO" id="GO:0008948">
    <property type="term" value="F:oxaloacetate decarboxylase activity"/>
    <property type="evidence" value="ECO:0007669"/>
    <property type="project" value="UniProtKB-EC"/>
</dbReference>
<dbReference type="GO" id="GO:0047443">
    <property type="term" value="F:4-hydroxy-4-methyl-2-oxoglutarate aldolase activity"/>
    <property type="evidence" value="ECO:0007669"/>
    <property type="project" value="UniProtKB-EC"/>
</dbReference>